<name>A0A6G1KA45_9PLEO</name>
<organism evidence="2 3">
    <name type="scientific">Pleomassaria siparia CBS 279.74</name>
    <dbReference type="NCBI Taxonomy" id="1314801"/>
    <lineage>
        <taxon>Eukaryota</taxon>
        <taxon>Fungi</taxon>
        <taxon>Dikarya</taxon>
        <taxon>Ascomycota</taxon>
        <taxon>Pezizomycotina</taxon>
        <taxon>Dothideomycetes</taxon>
        <taxon>Pleosporomycetidae</taxon>
        <taxon>Pleosporales</taxon>
        <taxon>Pleomassariaceae</taxon>
        <taxon>Pleomassaria</taxon>
    </lineage>
</organism>
<reference evidence="2" key="1">
    <citation type="journal article" date="2020" name="Stud. Mycol.">
        <title>101 Dothideomycetes genomes: a test case for predicting lifestyles and emergence of pathogens.</title>
        <authorList>
            <person name="Haridas S."/>
            <person name="Albert R."/>
            <person name="Binder M."/>
            <person name="Bloem J."/>
            <person name="Labutti K."/>
            <person name="Salamov A."/>
            <person name="Andreopoulos B."/>
            <person name="Baker S."/>
            <person name="Barry K."/>
            <person name="Bills G."/>
            <person name="Bluhm B."/>
            <person name="Cannon C."/>
            <person name="Castanera R."/>
            <person name="Culley D."/>
            <person name="Daum C."/>
            <person name="Ezra D."/>
            <person name="Gonzalez J."/>
            <person name="Henrissat B."/>
            <person name="Kuo A."/>
            <person name="Liang C."/>
            <person name="Lipzen A."/>
            <person name="Lutzoni F."/>
            <person name="Magnuson J."/>
            <person name="Mondo S."/>
            <person name="Nolan M."/>
            <person name="Ohm R."/>
            <person name="Pangilinan J."/>
            <person name="Park H.-J."/>
            <person name="Ramirez L."/>
            <person name="Alfaro M."/>
            <person name="Sun H."/>
            <person name="Tritt A."/>
            <person name="Yoshinaga Y."/>
            <person name="Zwiers L.-H."/>
            <person name="Turgeon B."/>
            <person name="Goodwin S."/>
            <person name="Spatafora J."/>
            <person name="Crous P."/>
            <person name="Grigoriev I."/>
        </authorList>
    </citation>
    <scope>NUCLEOTIDE SEQUENCE</scope>
    <source>
        <strain evidence="2">CBS 279.74</strain>
    </source>
</reference>
<evidence type="ECO:0000256" key="1">
    <source>
        <dbReference type="SAM" id="SignalP"/>
    </source>
</evidence>
<dbReference type="AlphaFoldDB" id="A0A6G1KA45"/>
<keyword evidence="3" id="KW-1185">Reference proteome</keyword>
<feature type="chain" id="PRO_5026110248" evidence="1">
    <location>
        <begin position="19"/>
        <end position="133"/>
    </location>
</feature>
<dbReference type="Proteomes" id="UP000799428">
    <property type="component" value="Unassembled WGS sequence"/>
</dbReference>
<dbReference type="EMBL" id="MU005770">
    <property type="protein sequence ID" value="KAF2709769.1"/>
    <property type="molecule type" value="Genomic_DNA"/>
</dbReference>
<gene>
    <name evidence="2" type="ORF">K504DRAFT_534084</name>
</gene>
<accession>A0A6G1KA45</accession>
<evidence type="ECO:0000313" key="2">
    <source>
        <dbReference type="EMBL" id="KAF2709769.1"/>
    </source>
</evidence>
<feature type="signal peptide" evidence="1">
    <location>
        <begin position="1"/>
        <end position="18"/>
    </location>
</feature>
<keyword evidence="1" id="KW-0732">Signal</keyword>
<evidence type="ECO:0000313" key="3">
    <source>
        <dbReference type="Proteomes" id="UP000799428"/>
    </source>
</evidence>
<sequence length="133" mass="14602">MSLSFIASFALLAHFALATPVEPTRQAESVVGVYYTTDKNWGNGHTTGDRYHDTIETLSCRHLAPPFVDSISSFGPDSGVKCTVFDTPLCISNGSSLEIWNEGYADMSWNGWDNRIRSFLCVTCIPDVDAGCR</sequence>
<dbReference type="OrthoDB" id="2910287at2759"/>
<protein>
    <submittedName>
        <fullName evidence="2">Uncharacterized protein</fullName>
    </submittedName>
</protein>
<proteinExistence type="predicted"/>